<dbReference type="EMBL" id="BRXX01000063">
    <property type="protein sequence ID" value="GMH86738.1"/>
    <property type="molecule type" value="Genomic_DNA"/>
</dbReference>
<feature type="transmembrane region" description="Helical" evidence="5">
    <location>
        <begin position="314"/>
        <end position="336"/>
    </location>
</feature>
<keyword evidence="3 5" id="KW-1133">Transmembrane helix</keyword>
<feature type="transmembrane region" description="Helical" evidence="5">
    <location>
        <begin position="363"/>
        <end position="386"/>
    </location>
</feature>
<keyword evidence="2 5" id="KW-0812">Transmembrane</keyword>
<feature type="transmembrane region" description="Helical" evidence="5">
    <location>
        <begin position="160"/>
        <end position="184"/>
    </location>
</feature>
<evidence type="ECO:0000313" key="7">
    <source>
        <dbReference type="Proteomes" id="UP001165160"/>
    </source>
</evidence>
<feature type="transmembrane region" description="Helical" evidence="5">
    <location>
        <begin position="129"/>
        <end position="148"/>
    </location>
</feature>
<dbReference type="AlphaFoldDB" id="A0A9W7BHE8"/>
<evidence type="ECO:0000256" key="2">
    <source>
        <dbReference type="ARBA" id="ARBA00022692"/>
    </source>
</evidence>
<proteinExistence type="predicted"/>
<dbReference type="GO" id="GO:0016567">
    <property type="term" value="P:protein ubiquitination"/>
    <property type="evidence" value="ECO:0007669"/>
    <property type="project" value="TreeGrafter"/>
</dbReference>
<evidence type="ECO:0000313" key="6">
    <source>
        <dbReference type="EMBL" id="GMH86738.1"/>
    </source>
</evidence>
<sequence length="502" mass="54023">MSMTSMSASISTNRPYSKYVSLVFMLAYVGVLVFINEIDSYDEIDNESYDEDSLQQLRGLKDGKNALTGHKYTSIFVDPPPLFPLTSRTILGFTLSVFGLLLAAGGGIGGGGILVPLYTLVLSFTPKHAIPLSNITVFGGSLANFILNSSKRHPLADRPLVDWDLILVMEPVTILGALIGAIVNKLLNDVVLAILLVVLLTLTANNSLKKAIKMYKKETKEIEKRKKQRDIELAKIAKEQEEGLLQSESTSLLPNPAPETLDPELLTILTSESTISLQKVTSLTALFICILILNVLKGGGYYSPLGIHCGSPGWWFSNLLMFLLITLFMLNVRTTLIKKYHTKQRLNFKYVPGDIQWSERNTIVYPLICTVAGGVAGMFGVGGGIVKGPLMLAMNVHPKVSGATSATMILYTSFTATTSFFVFGLVVKDYAVVCFFLGFIATWVGQVGMTKLMEGNERNSYIAFSIGGVVAVSAVMMGVQSIISLAEGKTGGGGGGGGGICG</sequence>
<evidence type="ECO:0000256" key="3">
    <source>
        <dbReference type="ARBA" id="ARBA00022989"/>
    </source>
</evidence>
<feature type="transmembrane region" description="Helical" evidence="5">
    <location>
        <begin position="190"/>
        <end position="208"/>
    </location>
</feature>
<feature type="transmembrane region" description="Helical" evidence="5">
    <location>
        <begin position="461"/>
        <end position="479"/>
    </location>
</feature>
<feature type="transmembrane region" description="Helical" evidence="5">
    <location>
        <begin position="430"/>
        <end position="449"/>
    </location>
</feature>
<feature type="transmembrane region" description="Helical" evidence="5">
    <location>
        <begin position="90"/>
        <end position="117"/>
    </location>
</feature>
<name>A0A9W7BHE8_9STRA</name>
<dbReference type="Pfam" id="PF01925">
    <property type="entry name" value="TauE"/>
    <property type="match status" value="2"/>
</dbReference>
<dbReference type="Proteomes" id="UP001165160">
    <property type="component" value="Unassembled WGS sequence"/>
</dbReference>
<keyword evidence="7" id="KW-1185">Reference proteome</keyword>
<feature type="transmembrane region" description="Helical" evidence="5">
    <location>
        <begin position="283"/>
        <end position="302"/>
    </location>
</feature>
<dbReference type="PANTHER" id="PTHR14255:SF3">
    <property type="entry name" value="SULFITE EXPORTER TAUE_SAFE FAMILY PROTEIN 5-RELATED"/>
    <property type="match status" value="1"/>
</dbReference>
<evidence type="ECO:0000256" key="5">
    <source>
        <dbReference type="SAM" id="Phobius"/>
    </source>
</evidence>
<feature type="transmembrane region" description="Helical" evidence="5">
    <location>
        <begin position="406"/>
        <end position="423"/>
    </location>
</feature>
<protein>
    <recommendedName>
        <fullName evidence="8">Sulfite exporter TauE/SafE family protein</fullName>
    </recommendedName>
</protein>
<gene>
    <name evidence="6" type="ORF">TrVE_jg11922</name>
</gene>
<comment type="caution">
    <text evidence="6">The sequence shown here is derived from an EMBL/GenBank/DDBJ whole genome shotgun (WGS) entry which is preliminary data.</text>
</comment>
<evidence type="ECO:0000256" key="4">
    <source>
        <dbReference type="ARBA" id="ARBA00023136"/>
    </source>
</evidence>
<reference evidence="7" key="1">
    <citation type="journal article" date="2023" name="Commun. Biol.">
        <title>Genome analysis of Parmales, the sister group of diatoms, reveals the evolutionary specialization of diatoms from phago-mixotrophs to photoautotrophs.</title>
        <authorList>
            <person name="Ban H."/>
            <person name="Sato S."/>
            <person name="Yoshikawa S."/>
            <person name="Yamada K."/>
            <person name="Nakamura Y."/>
            <person name="Ichinomiya M."/>
            <person name="Sato N."/>
            <person name="Blanc-Mathieu R."/>
            <person name="Endo H."/>
            <person name="Kuwata A."/>
            <person name="Ogata H."/>
        </authorList>
    </citation>
    <scope>NUCLEOTIDE SEQUENCE [LARGE SCALE GENOMIC DNA]</scope>
    <source>
        <strain evidence="7">NIES 3699</strain>
    </source>
</reference>
<accession>A0A9W7BHE8</accession>
<organism evidence="6 7">
    <name type="scientific">Triparma verrucosa</name>
    <dbReference type="NCBI Taxonomy" id="1606542"/>
    <lineage>
        <taxon>Eukaryota</taxon>
        <taxon>Sar</taxon>
        <taxon>Stramenopiles</taxon>
        <taxon>Ochrophyta</taxon>
        <taxon>Bolidophyceae</taxon>
        <taxon>Parmales</taxon>
        <taxon>Triparmaceae</taxon>
        <taxon>Triparma</taxon>
    </lineage>
</organism>
<dbReference type="InterPro" id="IPR002781">
    <property type="entry name" value="TM_pro_TauE-like"/>
</dbReference>
<dbReference type="GO" id="GO:0016020">
    <property type="term" value="C:membrane"/>
    <property type="evidence" value="ECO:0007669"/>
    <property type="project" value="UniProtKB-SubCell"/>
</dbReference>
<keyword evidence="4 5" id="KW-0472">Membrane</keyword>
<dbReference type="PANTHER" id="PTHR14255">
    <property type="entry name" value="CEREBLON"/>
    <property type="match status" value="1"/>
</dbReference>
<comment type="subcellular location">
    <subcellularLocation>
        <location evidence="1">Membrane</location>
        <topology evidence="1">Multi-pass membrane protein</topology>
    </subcellularLocation>
</comment>
<evidence type="ECO:0000256" key="1">
    <source>
        <dbReference type="ARBA" id="ARBA00004141"/>
    </source>
</evidence>
<feature type="transmembrane region" description="Helical" evidence="5">
    <location>
        <begin position="16"/>
        <end position="35"/>
    </location>
</feature>
<dbReference type="GO" id="GO:0031464">
    <property type="term" value="C:Cul4A-RING E3 ubiquitin ligase complex"/>
    <property type="evidence" value="ECO:0007669"/>
    <property type="project" value="TreeGrafter"/>
</dbReference>
<evidence type="ECO:0008006" key="8">
    <source>
        <dbReference type="Google" id="ProtNLM"/>
    </source>
</evidence>